<protein>
    <submittedName>
        <fullName evidence="2 4">Uncharacterized protein</fullName>
    </submittedName>
</protein>
<accession>A0A0R3STK6</accession>
<dbReference type="WBParaSite" id="HDID_0000874901-mRNA-1">
    <property type="protein sequence ID" value="HDID_0000874901-mRNA-1"/>
    <property type="gene ID" value="HDID_0000874901"/>
</dbReference>
<proteinExistence type="predicted"/>
<dbReference type="Proteomes" id="UP000274504">
    <property type="component" value="Unassembled WGS sequence"/>
</dbReference>
<feature type="region of interest" description="Disordered" evidence="1">
    <location>
        <begin position="1"/>
        <end position="29"/>
    </location>
</feature>
<evidence type="ECO:0000313" key="4">
    <source>
        <dbReference type="WBParaSite" id="HDID_0000874901-mRNA-1"/>
    </source>
</evidence>
<evidence type="ECO:0000256" key="1">
    <source>
        <dbReference type="SAM" id="MobiDB-lite"/>
    </source>
</evidence>
<gene>
    <name evidence="2" type="ORF">HDID_LOCUS8747</name>
</gene>
<reference evidence="4" key="1">
    <citation type="submission" date="2017-02" db="UniProtKB">
        <authorList>
            <consortium name="WormBaseParasite"/>
        </authorList>
    </citation>
    <scope>IDENTIFICATION</scope>
</reference>
<evidence type="ECO:0000313" key="3">
    <source>
        <dbReference type="Proteomes" id="UP000274504"/>
    </source>
</evidence>
<dbReference type="AlphaFoldDB" id="A0A0R3STK6"/>
<reference evidence="2 3" key="2">
    <citation type="submission" date="2018-11" db="EMBL/GenBank/DDBJ databases">
        <authorList>
            <consortium name="Pathogen Informatics"/>
        </authorList>
    </citation>
    <scope>NUCLEOTIDE SEQUENCE [LARGE SCALE GENOMIC DNA]</scope>
</reference>
<dbReference type="EMBL" id="UYSG01011137">
    <property type="protein sequence ID" value="VDL61065.1"/>
    <property type="molecule type" value="Genomic_DNA"/>
</dbReference>
<sequence>MEEEGGGELGSFHPVGHQKLTPMTTSRWRTHKAISNDADNKGTAAEMKSHTTGAPLVAKAQRSSKVTIATTLLLF</sequence>
<evidence type="ECO:0000313" key="2">
    <source>
        <dbReference type="EMBL" id="VDL61065.1"/>
    </source>
</evidence>
<name>A0A0R3STK6_HYMDI</name>
<organism evidence="4">
    <name type="scientific">Hymenolepis diminuta</name>
    <name type="common">Rat tapeworm</name>
    <dbReference type="NCBI Taxonomy" id="6216"/>
    <lineage>
        <taxon>Eukaryota</taxon>
        <taxon>Metazoa</taxon>
        <taxon>Spiralia</taxon>
        <taxon>Lophotrochozoa</taxon>
        <taxon>Platyhelminthes</taxon>
        <taxon>Cestoda</taxon>
        <taxon>Eucestoda</taxon>
        <taxon>Cyclophyllidea</taxon>
        <taxon>Hymenolepididae</taxon>
        <taxon>Hymenolepis</taxon>
    </lineage>
</organism>